<accession>E2RTZ0</accession>
<name>E2RTZ0_GIAIC</name>
<keyword evidence="4" id="KW-1185">Reference proteome</keyword>
<dbReference type="KEGG" id="gla:GL50803_004629"/>
<evidence type="ECO:0000256" key="1">
    <source>
        <dbReference type="SAM" id="Coils"/>
    </source>
</evidence>
<dbReference type="OMA" id="EGCNKDL"/>
<sequence>MLSRLQKNGQLVTDRPNQTHDAVVLLQRKVTDLSQILSQVMGQLEVQSDEISRLKERCSVMEGCNKDLQARADVSERTAEKLQKAVLRVTKGLTEVANSTFIPSSGAPDPTTNGDRRPLLQSNPSTTLGAGTKRAASGRSSTQKSRRSVSIDEVPSVENERMGLNHGPDAPVPSNLRSQTLKLSHLNTTAAPPAQGTNQSTAKGPPSYASVVQNINTRHVTADGRVLERIKLI</sequence>
<evidence type="ECO:0000256" key="2">
    <source>
        <dbReference type="SAM" id="MobiDB-lite"/>
    </source>
</evidence>
<reference evidence="3 4" key="1">
    <citation type="journal article" date="2007" name="Science">
        <title>Genomic minimalism in the early diverging intestinal parasite Giardia lamblia.</title>
        <authorList>
            <person name="Morrison H.G."/>
            <person name="McArthur A.G."/>
            <person name="Gillin F.D."/>
            <person name="Aley S.B."/>
            <person name="Adam R.D."/>
            <person name="Olsen G.J."/>
            <person name="Best A.A."/>
            <person name="Cande W.Z."/>
            <person name="Chen F."/>
            <person name="Cipriano M.J."/>
            <person name="Davids B.J."/>
            <person name="Dawson S.C."/>
            <person name="Elmendorf H.G."/>
            <person name="Hehl A.B."/>
            <person name="Holder M.E."/>
            <person name="Huse S.M."/>
            <person name="Kim U.U."/>
            <person name="Lasek-Nesselquist E."/>
            <person name="Manning G."/>
            <person name="Nigam A."/>
            <person name="Nixon J.E."/>
            <person name="Palm D."/>
            <person name="Passamaneck N.E."/>
            <person name="Prabhu A."/>
            <person name="Reich C.I."/>
            <person name="Reiner D.S."/>
            <person name="Samuelson J."/>
            <person name="Svard S.G."/>
            <person name="Sogin M.L."/>
        </authorList>
    </citation>
    <scope>NUCLEOTIDE SEQUENCE [LARGE SCALE GENOMIC DNA]</scope>
    <source>
        <strain evidence="3 4">WB C6</strain>
    </source>
</reference>
<comment type="caution">
    <text evidence="3">The sequence shown here is derived from an EMBL/GenBank/DDBJ whole genome shotgun (WGS) entry which is preliminary data.</text>
</comment>
<dbReference type="HOGENOM" id="CLU_1191808_0_0_1"/>
<organism evidence="3 4">
    <name type="scientific">Giardia intestinalis (strain ATCC 50803 / WB clone C6)</name>
    <name type="common">Giardia lamblia</name>
    <dbReference type="NCBI Taxonomy" id="184922"/>
    <lineage>
        <taxon>Eukaryota</taxon>
        <taxon>Metamonada</taxon>
        <taxon>Diplomonadida</taxon>
        <taxon>Hexamitidae</taxon>
        <taxon>Giardiinae</taxon>
        <taxon>Giardia</taxon>
    </lineage>
</organism>
<feature type="compositionally biased region" description="Polar residues" evidence="2">
    <location>
        <begin position="189"/>
        <end position="202"/>
    </location>
</feature>
<gene>
    <name evidence="3" type="ORF">GL50803_004629</name>
</gene>
<feature type="region of interest" description="Disordered" evidence="2">
    <location>
        <begin position="99"/>
        <end position="176"/>
    </location>
</feature>
<dbReference type="EMBL" id="AACB03000003">
    <property type="protein sequence ID" value="KAE8303186.1"/>
    <property type="molecule type" value="Genomic_DNA"/>
</dbReference>
<proteinExistence type="predicted"/>
<dbReference type="VEuPathDB" id="GiardiaDB:GL50803_4629"/>
<dbReference type="GeneID" id="5703179"/>
<protein>
    <submittedName>
        <fullName evidence="3">Uncharacterized protein</fullName>
    </submittedName>
</protein>
<dbReference type="AlphaFoldDB" id="E2RTZ0"/>
<dbReference type="RefSeq" id="XP_001710250.1">
    <property type="nucleotide sequence ID" value="XM_001710198.1"/>
</dbReference>
<feature type="coiled-coil region" evidence="1">
    <location>
        <begin position="37"/>
        <end position="85"/>
    </location>
</feature>
<feature type="compositionally biased region" description="Polar residues" evidence="2">
    <location>
        <begin position="120"/>
        <end position="129"/>
    </location>
</feature>
<evidence type="ECO:0000313" key="4">
    <source>
        <dbReference type="Proteomes" id="UP000001548"/>
    </source>
</evidence>
<keyword evidence="1" id="KW-0175">Coiled coil</keyword>
<dbReference type="Proteomes" id="UP000001548">
    <property type="component" value="Unassembled WGS sequence"/>
</dbReference>
<evidence type="ECO:0000313" key="3">
    <source>
        <dbReference type="EMBL" id="KAE8303186.1"/>
    </source>
</evidence>
<feature type="region of interest" description="Disordered" evidence="2">
    <location>
        <begin position="189"/>
        <end position="208"/>
    </location>
</feature>